<name>A0A8B9GP65_ASTMX</name>
<dbReference type="Proteomes" id="UP000694621">
    <property type="component" value="Unplaced"/>
</dbReference>
<evidence type="ECO:0000256" key="6">
    <source>
        <dbReference type="SAM" id="SignalP"/>
    </source>
</evidence>
<reference evidence="7" key="1">
    <citation type="submission" date="2025-08" db="UniProtKB">
        <authorList>
            <consortium name="Ensembl"/>
        </authorList>
    </citation>
    <scope>IDENTIFICATION</scope>
</reference>
<dbReference type="GO" id="GO:0005576">
    <property type="term" value="C:extracellular region"/>
    <property type="evidence" value="ECO:0007669"/>
    <property type="project" value="UniProtKB-SubCell"/>
</dbReference>
<dbReference type="AlphaFoldDB" id="A0A8B9GP65"/>
<evidence type="ECO:0000256" key="2">
    <source>
        <dbReference type="ARBA" id="ARBA00022525"/>
    </source>
</evidence>
<dbReference type="Pfam" id="PF00212">
    <property type="entry name" value="ANP"/>
    <property type="match status" value="1"/>
</dbReference>
<evidence type="ECO:0000256" key="3">
    <source>
        <dbReference type="ARBA" id="ARBA00022858"/>
    </source>
</evidence>
<evidence type="ECO:0000256" key="1">
    <source>
        <dbReference type="ARBA" id="ARBA00004613"/>
    </source>
</evidence>
<keyword evidence="3 4" id="KW-0838">Vasoactive</keyword>
<feature type="chain" id="PRO_5034943794" evidence="6">
    <location>
        <begin position="23"/>
        <end position="143"/>
    </location>
</feature>
<keyword evidence="6" id="KW-0732">Signal</keyword>
<dbReference type="Ensembl" id="ENSAMXT00005000400.1">
    <property type="protein sequence ID" value="ENSAMXP00005000363.1"/>
    <property type="gene ID" value="ENSAMXG00005000218.1"/>
</dbReference>
<evidence type="ECO:0000256" key="5">
    <source>
        <dbReference type="SAM" id="MobiDB-lite"/>
    </source>
</evidence>
<feature type="region of interest" description="Disordered" evidence="5">
    <location>
        <begin position="65"/>
        <end position="95"/>
    </location>
</feature>
<organism evidence="7 8">
    <name type="scientific">Astyanax mexicanus</name>
    <name type="common">Blind cave fish</name>
    <name type="synonym">Astyanax fasciatus mexicanus</name>
    <dbReference type="NCBI Taxonomy" id="7994"/>
    <lineage>
        <taxon>Eukaryota</taxon>
        <taxon>Metazoa</taxon>
        <taxon>Chordata</taxon>
        <taxon>Craniata</taxon>
        <taxon>Vertebrata</taxon>
        <taxon>Euteleostomi</taxon>
        <taxon>Actinopterygii</taxon>
        <taxon>Neopterygii</taxon>
        <taxon>Teleostei</taxon>
        <taxon>Ostariophysi</taxon>
        <taxon>Characiformes</taxon>
        <taxon>Characoidei</taxon>
        <taxon>Acestrorhamphidae</taxon>
        <taxon>Acestrorhamphinae</taxon>
        <taxon>Astyanax</taxon>
    </lineage>
</organism>
<dbReference type="SMART" id="SM00183">
    <property type="entry name" value="NAT_PEP"/>
    <property type="match status" value="1"/>
</dbReference>
<dbReference type="PROSITE" id="PS00263">
    <property type="entry name" value="NATRIURETIC_PEPTIDE"/>
    <property type="match status" value="1"/>
</dbReference>
<sequence>MEIPHLLICGVLMLSLLCVTCAELTVHKLTCMLITFSYLSVLQVPAANVTVTVATLRANVTGVVQEAESRGRSSTPVRKKPTNKQTNKQTNKREKRKNCFGFKMDRISDLSGMGCKKAFNPFDVVNSQKHSLNVFSRVKIKLN</sequence>
<dbReference type="InterPro" id="IPR002406">
    <property type="entry name" value="C_natriurtcpep"/>
</dbReference>
<dbReference type="InterPro" id="IPR030480">
    <property type="entry name" value="Natr_peptide_CS"/>
</dbReference>
<comment type="similarity">
    <text evidence="4">Belongs to the natriuretic peptide family.</text>
</comment>
<dbReference type="InterPro" id="IPR000663">
    <property type="entry name" value="Natr_peptide"/>
</dbReference>
<evidence type="ECO:0000313" key="7">
    <source>
        <dbReference type="Ensembl" id="ENSAMXP00005000363.1"/>
    </source>
</evidence>
<evidence type="ECO:0000313" key="8">
    <source>
        <dbReference type="Proteomes" id="UP000694621"/>
    </source>
</evidence>
<comment type="subcellular location">
    <subcellularLocation>
        <location evidence="1 4">Secreted</location>
    </subcellularLocation>
</comment>
<dbReference type="GO" id="GO:0097746">
    <property type="term" value="P:blood vessel diameter maintenance"/>
    <property type="evidence" value="ECO:0007669"/>
    <property type="project" value="UniProtKB-KW"/>
</dbReference>
<accession>A0A8B9GP65</accession>
<proteinExistence type="inferred from homology"/>
<evidence type="ECO:0000256" key="4">
    <source>
        <dbReference type="RuleBase" id="RU003686"/>
    </source>
</evidence>
<dbReference type="GO" id="GO:0005179">
    <property type="term" value="F:hormone activity"/>
    <property type="evidence" value="ECO:0007669"/>
    <property type="project" value="InterPro"/>
</dbReference>
<protein>
    <submittedName>
        <fullName evidence="7">Uncharacterized protein</fullName>
    </submittedName>
</protein>
<keyword evidence="2" id="KW-0964">Secreted</keyword>
<dbReference type="PRINTS" id="PR00713">
    <property type="entry name" value="CNATPEPTIDE"/>
</dbReference>
<feature type="signal peptide" evidence="6">
    <location>
        <begin position="1"/>
        <end position="22"/>
    </location>
</feature>